<dbReference type="Proteomes" id="UP000245119">
    <property type="component" value="Linkage Group LG14"/>
</dbReference>
<dbReference type="AlphaFoldDB" id="A0A2T7NB99"/>
<keyword evidence="2" id="KW-1185">Reference proteome</keyword>
<evidence type="ECO:0008006" key="3">
    <source>
        <dbReference type="Google" id="ProtNLM"/>
    </source>
</evidence>
<dbReference type="SUPFAM" id="SSF48726">
    <property type="entry name" value="Immunoglobulin"/>
    <property type="match status" value="1"/>
</dbReference>
<dbReference type="STRING" id="400727.A0A2T7NB99"/>
<comment type="caution">
    <text evidence="1">The sequence shown here is derived from an EMBL/GenBank/DDBJ whole genome shotgun (WGS) entry which is preliminary data.</text>
</comment>
<dbReference type="EMBL" id="PZQS01000014">
    <property type="protein sequence ID" value="PVD18450.1"/>
    <property type="molecule type" value="Genomic_DNA"/>
</dbReference>
<protein>
    <recommendedName>
        <fullName evidence="3">Chitin-binding type-2 domain-containing protein</fullName>
    </recommendedName>
</protein>
<evidence type="ECO:0000313" key="1">
    <source>
        <dbReference type="EMBL" id="PVD18450.1"/>
    </source>
</evidence>
<name>A0A2T7NB99_POMCA</name>
<gene>
    <name evidence="1" type="ORF">C0Q70_20999</name>
</gene>
<dbReference type="InterPro" id="IPR013783">
    <property type="entry name" value="Ig-like_fold"/>
</dbReference>
<organism evidence="1 2">
    <name type="scientific">Pomacea canaliculata</name>
    <name type="common">Golden apple snail</name>
    <dbReference type="NCBI Taxonomy" id="400727"/>
    <lineage>
        <taxon>Eukaryota</taxon>
        <taxon>Metazoa</taxon>
        <taxon>Spiralia</taxon>
        <taxon>Lophotrochozoa</taxon>
        <taxon>Mollusca</taxon>
        <taxon>Gastropoda</taxon>
        <taxon>Caenogastropoda</taxon>
        <taxon>Architaenioglossa</taxon>
        <taxon>Ampullarioidea</taxon>
        <taxon>Ampullariidae</taxon>
        <taxon>Pomacea</taxon>
    </lineage>
</organism>
<dbReference type="Gene3D" id="2.60.40.10">
    <property type="entry name" value="Immunoglobulins"/>
    <property type="match status" value="1"/>
</dbReference>
<evidence type="ECO:0000313" key="2">
    <source>
        <dbReference type="Proteomes" id="UP000245119"/>
    </source>
</evidence>
<proteinExistence type="predicted"/>
<sequence>MYVNKRDVTEWQAILSIRNVTCSRGGDYTCRVNNSDGKVHNKSTSLSVRRLPSAPTLSIYPIVETLTINNPNCSAGNLGYYPAMTFVWTLTEENGIETNFSPTQITSVKSSNTQTCTTSGSSVLDAQRYSGGSWNNSLLCCKLTDPTTGQVVKADCKKVYTLPANYCTGYNDDFRYYPYEPCNTYVQCHDNYVYFNYCNDLFCINPVTKRCDIPKTS</sequence>
<dbReference type="CDD" id="cd00096">
    <property type="entry name" value="Ig"/>
    <property type="match status" value="1"/>
</dbReference>
<reference evidence="1 2" key="1">
    <citation type="submission" date="2018-04" db="EMBL/GenBank/DDBJ databases">
        <title>The genome of golden apple snail Pomacea canaliculata provides insight into stress tolerance and invasive adaptation.</title>
        <authorList>
            <person name="Liu C."/>
            <person name="Liu B."/>
            <person name="Ren Y."/>
            <person name="Zhang Y."/>
            <person name="Wang H."/>
            <person name="Li S."/>
            <person name="Jiang F."/>
            <person name="Yin L."/>
            <person name="Zhang G."/>
            <person name="Qian W."/>
            <person name="Fan W."/>
        </authorList>
    </citation>
    <scope>NUCLEOTIDE SEQUENCE [LARGE SCALE GENOMIC DNA]</scope>
    <source>
        <strain evidence="1">SZHN2017</strain>
        <tissue evidence="1">Muscle</tissue>
    </source>
</reference>
<dbReference type="InterPro" id="IPR036179">
    <property type="entry name" value="Ig-like_dom_sf"/>
</dbReference>
<accession>A0A2T7NB99</accession>